<dbReference type="PANTHER" id="PTHR30606">
    <property type="entry name" value="LIPID A BIOSYNTHESIS LAUROYL ACYLTRANSFERASE"/>
    <property type="match status" value="1"/>
</dbReference>
<dbReference type="GO" id="GO:0008610">
    <property type="term" value="P:lipid biosynthetic process"/>
    <property type="evidence" value="ECO:0007669"/>
    <property type="project" value="UniProtKB-ARBA"/>
</dbReference>
<dbReference type="PANTHER" id="PTHR30606:SF10">
    <property type="entry name" value="PHOSPHATIDYLINOSITOL MANNOSIDE ACYLTRANSFERASE"/>
    <property type="match status" value="1"/>
</dbReference>
<evidence type="ECO:0000256" key="5">
    <source>
        <dbReference type="ARBA" id="ARBA00023136"/>
    </source>
</evidence>
<reference evidence="8" key="1">
    <citation type="submission" date="2018-06" db="EMBL/GenBank/DDBJ databases">
        <authorList>
            <person name="Zhirakovskaya E."/>
        </authorList>
    </citation>
    <scope>NUCLEOTIDE SEQUENCE</scope>
</reference>
<evidence type="ECO:0000256" key="6">
    <source>
        <dbReference type="ARBA" id="ARBA00023315"/>
    </source>
</evidence>
<keyword evidence="6 8" id="KW-0012">Acyltransferase</keyword>
<keyword evidence="7" id="KW-1133">Transmembrane helix</keyword>
<gene>
    <name evidence="8" type="ORF">MNBD_BACTEROID01-1111</name>
</gene>
<comment type="subcellular location">
    <subcellularLocation>
        <location evidence="1">Cell inner membrane</location>
    </subcellularLocation>
</comment>
<evidence type="ECO:0000256" key="7">
    <source>
        <dbReference type="SAM" id="Phobius"/>
    </source>
</evidence>
<keyword evidence="4 8" id="KW-0808">Transferase</keyword>
<dbReference type="GO" id="GO:1901137">
    <property type="term" value="P:carbohydrate derivative biosynthetic process"/>
    <property type="evidence" value="ECO:0007669"/>
    <property type="project" value="UniProtKB-ARBA"/>
</dbReference>
<sequence>MFSTFFSRLGVFFLKMISRLPLRWLYKLSGLLYFIVYFIIRYRKDVVFMNLKNSFPEKDDAGITAVAKEYYRHLCDTMLESLVRFGHAGNDLKNIVDLSEAKKLDKYFEEGVSILMLSFHYGNWEFGKFLAVVTKHKNFQVYNPQRNRIYDSYINGLRAEYGGIPVPTKRIYKKLVECRSKNEVTLTILIADQTPLPTSKFWTVFLNQETPFFPGPGRLSTRIKNQPLLLYYFEKNGRGRYKLIIEPLVDNPSGYSENEILKIYALKIEGIIKKNPQYYLWSHRRWKHKRPEGITLQ</sequence>
<organism evidence="8">
    <name type="scientific">hydrothermal vent metagenome</name>
    <dbReference type="NCBI Taxonomy" id="652676"/>
    <lineage>
        <taxon>unclassified sequences</taxon>
        <taxon>metagenomes</taxon>
        <taxon>ecological metagenomes</taxon>
    </lineage>
</organism>
<proteinExistence type="predicted"/>
<dbReference type="GO" id="GO:0008913">
    <property type="term" value="F:Kdo2-lipid IVA acyltransferase activity"/>
    <property type="evidence" value="ECO:0007669"/>
    <property type="project" value="UniProtKB-EC"/>
</dbReference>
<dbReference type="GO" id="GO:0005886">
    <property type="term" value="C:plasma membrane"/>
    <property type="evidence" value="ECO:0007669"/>
    <property type="project" value="UniProtKB-SubCell"/>
</dbReference>
<evidence type="ECO:0000313" key="8">
    <source>
        <dbReference type="EMBL" id="VAW16497.1"/>
    </source>
</evidence>
<dbReference type="EC" id="2.3.1.241" evidence="8"/>
<protein>
    <submittedName>
        <fullName evidence="8">Lipid A biosynthesis lauroyl acyltransferase</fullName>
        <ecNumber evidence="8">2.3.1.241</ecNumber>
    </submittedName>
</protein>
<dbReference type="CDD" id="cd07984">
    <property type="entry name" value="LPLAT_LABLAT-like"/>
    <property type="match status" value="1"/>
</dbReference>
<evidence type="ECO:0000256" key="4">
    <source>
        <dbReference type="ARBA" id="ARBA00022679"/>
    </source>
</evidence>
<dbReference type="AlphaFoldDB" id="A0A3B0TST9"/>
<feature type="transmembrane region" description="Helical" evidence="7">
    <location>
        <begin position="24"/>
        <end position="42"/>
    </location>
</feature>
<name>A0A3B0TST9_9ZZZZ</name>
<evidence type="ECO:0000256" key="2">
    <source>
        <dbReference type="ARBA" id="ARBA00022475"/>
    </source>
</evidence>
<keyword evidence="3" id="KW-0997">Cell inner membrane</keyword>
<keyword evidence="2" id="KW-1003">Cell membrane</keyword>
<dbReference type="Pfam" id="PF03279">
    <property type="entry name" value="Lip_A_acyltrans"/>
    <property type="match status" value="1"/>
</dbReference>
<accession>A0A3B0TST9</accession>
<dbReference type="EMBL" id="UOEP01000062">
    <property type="protein sequence ID" value="VAW16497.1"/>
    <property type="molecule type" value="Genomic_DNA"/>
</dbReference>
<evidence type="ECO:0000256" key="1">
    <source>
        <dbReference type="ARBA" id="ARBA00004533"/>
    </source>
</evidence>
<dbReference type="InterPro" id="IPR004960">
    <property type="entry name" value="LipA_acyltrans"/>
</dbReference>
<keyword evidence="5 7" id="KW-0472">Membrane</keyword>
<evidence type="ECO:0000256" key="3">
    <source>
        <dbReference type="ARBA" id="ARBA00022519"/>
    </source>
</evidence>
<keyword evidence="7" id="KW-0812">Transmembrane</keyword>